<feature type="transmembrane region" description="Helical" evidence="14">
    <location>
        <begin position="94"/>
        <end position="115"/>
    </location>
</feature>
<feature type="transmembrane region" description="Helical" evidence="14">
    <location>
        <begin position="324"/>
        <end position="346"/>
    </location>
</feature>
<comment type="catalytic activity">
    <reaction evidence="11">
        <text>a plastoquinone + NADPH + (n+1) H(+)(in) = a plastoquinol + NADP(+) + n H(+)(out)</text>
        <dbReference type="Rhea" id="RHEA:42612"/>
        <dbReference type="Rhea" id="RHEA-COMP:9561"/>
        <dbReference type="Rhea" id="RHEA-COMP:9562"/>
        <dbReference type="ChEBI" id="CHEBI:15378"/>
        <dbReference type="ChEBI" id="CHEBI:17757"/>
        <dbReference type="ChEBI" id="CHEBI:57783"/>
        <dbReference type="ChEBI" id="CHEBI:58349"/>
        <dbReference type="ChEBI" id="CHEBI:62192"/>
    </reaction>
</comment>
<dbReference type="InterPro" id="IPR001750">
    <property type="entry name" value="ND/Mrp_TM"/>
</dbReference>
<dbReference type="GO" id="GO:0012505">
    <property type="term" value="C:endomembrane system"/>
    <property type="evidence" value="ECO:0007669"/>
    <property type="project" value="UniProtKB-SubCell"/>
</dbReference>
<name>A0A521ABS2_9BACT</name>
<dbReference type="Proteomes" id="UP000317557">
    <property type="component" value="Unassembled WGS sequence"/>
</dbReference>
<feature type="transmembrane region" description="Helical" evidence="14">
    <location>
        <begin position="284"/>
        <end position="304"/>
    </location>
</feature>
<dbReference type="InterPro" id="IPR002128">
    <property type="entry name" value="NADH_UbQ_OxRdtase_chlpt_su5_C"/>
</dbReference>
<protein>
    <submittedName>
        <fullName evidence="18">NADH dehydrogenase subunit L</fullName>
    </submittedName>
</protein>
<feature type="transmembrane region" description="Helical" evidence="14">
    <location>
        <begin position="493"/>
        <end position="514"/>
    </location>
</feature>
<keyword evidence="6" id="KW-0618">Plastoquinone</keyword>
<dbReference type="InterPro" id="IPR001516">
    <property type="entry name" value="Proton_antipo_N"/>
</dbReference>
<sequence>MESAAALFTLIIALPLLGFLINGITGLFVENYRTKKNLIGIIANTAVFIPFLIAVYFFLNMNAGSEAVVYKLFTWMDVGTFSVDIAYRVDQLSIMMALVVTGVGFLIHLYSMGYMADDEGYWKFFAYLNLFIFAMLNLVLGNNLLLLFLGWEGVGVCSYLLIGFWYTDMAKSDAAKKAFIYNRIGDFAFLIAMFMVFQTVGSLNFDVILGNLDAFSSDYTFIIGLLMFIGATGKSAQIPLFVWLPDAMAGPTPVSALIHAATMVTSGIYLISRMSPMYVLSPEVMLIVAVIGALTAIVAATIAITQNDIKSVLAYSTVSQLGYMFLALGAGGFTAAMFHVMTHAFFKACLFLGSGSVIHAMHHVEHELEHDGKDVHFDPQDMRNMGGLRKYMPSTYKTFLIATIAIAGIPPLAGFFSKDEVLAMTANAGAGEFGQYMYMALWVVGIITAFLTAFYMFRLTLTTFHGEFKLGKRFKEAVGAEKYLHESPATMTIPLWSLAGLATVGGFLGVPNFIVETFTHEEAHINLLHNWLYNITADYELTLSHGIEWALMSTSIIIAIAGVFTAFKMYNNNQQVESDAKLASMFGGLYQTWKDKYNFDEVYEGLIARPMVRFSDKVLAVFDMKIVDGIVNATAGTVRLFGSLFRYVQTGVVSSYALAFVLGVILILYLMVM</sequence>
<comment type="similarity">
    <text evidence="2">Belongs to the complex I subunit 5 family.</text>
</comment>
<dbReference type="GO" id="GO:0016020">
    <property type="term" value="C:membrane"/>
    <property type="evidence" value="ECO:0007669"/>
    <property type="project" value="UniProtKB-SubCell"/>
</dbReference>
<dbReference type="AlphaFoldDB" id="A0A521ABS2"/>
<keyword evidence="3 13" id="KW-0812">Transmembrane</keyword>
<evidence type="ECO:0000256" key="11">
    <source>
        <dbReference type="ARBA" id="ARBA00047726"/>
    </source>
</evidence>
<dbReference type="GO" id="GO:0015990">
    <property type="term" value="P:electron transport coupled proton transport"/>
    <property type="evidence" value="ECO:0007669"/>
    <property type="project" value="TreeGrafter"/>
</dbReference>
<dbReference type="Pfam" id="PF00662">
    <property type="entry name" value="Proton_antipo_N"/>
    <property type="match status" value="1"/>
</dbReference>
<dbReference type="PANTHER" id="PTHR42829:SF2">
    <property type="entry name" value="NADH-UBIQUINONE OXIDOREDUCTASE CHAIN 5"/>
    <property type="match status" value="1"/>
</dbReference>
<feature type="transmembrane region" description="Helical" evidence="14">
    <location>
        <begin position="549"/>
        <end position="567"/>
    </location>
</feature>
<evidence type="ECO:0000256" key="14">
    <source>
        <dbReference type="SAM" id="Phobius"/>
    </source>
</evidence>
<dbReference type="PRINTS" id="PR01434">
    <property type="entry name" value="NADHDHGNASE5"/>
</dbReference>
<accession>A0A521ABS2</accession>
<dbReference type="GO" id="GO:0003954">
    <property type="term" value="F:NADH dehydrogenase activity"/>
    <property type="evidence" value="ECO:0007669"/>
    <property type="project" value="TreeGrafter"/>
</dbReference>
<dbReference type="NCBIfam" id="NF005141">
    <property type="entry name" value="PRK06590.1"/>
    <property type="match status" value="1"/>
</dbReference>
<feature type="domain" description="NADH-Ubiquinone oxidoreductase (complex I) chain 5 N-terminal" evidence="16">
    <location>
        <begin position="75"/>
        <end position="125"/>
    </location>
</feature>
<feature type="transmembrane region" description="Helical" evidence="14">
    <location>
        <begin position="436"/>
        <end position="457"/>
    </location>
</feature>
<comment type="catalytic activity">
    <reaction evidence="12">
        <text>a plastoquinone + NADH + (n+1) H(+)(in) = a plastoquinol + NAD(+) + n H(+)(out)</text>
        <dbReference type="Rhea" id="RHEA:42608"/>
        <dbReference type="Rhea" id="RHEA-COMP:9561"/>
        <dbReference type="Rhea" id="RHEA-COMP:9562"/>
        <dbReference type="ChEBI" id="CHEBI:15378"/>
        <dbReference type="ChEBI" id="CHEBI:17757"/>
        <dbReference type="ChEBI" id="CHEBI:57540"/>
        <dbReference type="ChEBI" id="CHEBI:57945"/>
        <dbReference type="ChEBI" id="CHEBI:62192"/>
    </reaction>
</comment>
<feature type="domain" description="NADH:quinone oxidoreductase/Mrp antiporter transmembrane" evidence="15">
    <location>
        <begin position="142"/>
        <end position="430"/>
    </location>
</feature>
<evidence type="ECO:0000256" key="4">
    <source>
        <dbReference type="ARBA" id="ARBA00022719"/>
    </source>
</evidence>
<evidence type="ECO:0000256" key="5">
    <source>
        <dbReference type="ARBA" id="ARBA00022857"/>
    </source>
</evidence>
<dbReference type="Pfam" id="PF00361">
    <property type="entry name" value="Proton_antipo_M"/>
    <property type="match status" value="1"/>
</dbReference>
<feature type="transmembrane region" description="Helical" evidence="14">
    <location>
        <begin position="653"/>
        <end position="672"/>
    </location>
</feature>
<keyword evidence="19" id="KW-1185">Reference proteome</keyword>
<evidence type="ECO:0000256" key="1">
    <source>
        <dbReference type="ARBA" id="ARBA00004127"/>
    </source>
</evidence>
<reference evidence="18 19" key="1">
    <citation type="submission" date="2017-05" db="EMBL/GenBank/DDBJ databases">
        <authorList>
            <person name="Varghese N."/>
            <person name="Submissions S."/>
        </authorList>
    </citation>
    <scope>NUCLEOTIDE SEQUENCE [LARGE SCALE GENOMIC DNA]</scope>
    <source>
        <strain evidence="18 19">DSM 21985</strain>
    </source>
</reference>
<feature type="transmembrane region" description="Helical" evidence="14">
    <location>
        <begin position="145"/>
        <end position="167"/>
    </location>
</feature>
<dbReference type="EMBL" id="FXTP01000001">
    <property type="protein sequence ID" value="SMO32257.1"/>
    <property type="molecule type" value="Genomic_DNA"/>
</dbReference>
<evidence type="ECO:0000259" key="15">
    <source>
        <dbReference type="Pfam" id="PF00361"/>
    </source>
</evidence>
<feature type="domain" description="NADH:ubiquinone/plastoquinone oxidoreductase chloroplast chain 5 C-terminal" evidence="17">
    <location>
        <begin position="480"/>
        <end position="586"/>
    </location>
</feature>
<keyword evidence="8 14" id="KW-1133">Transmembrane helix</keyword>
<comment type="subcellular location">
    <subcellularLocation>
        <location evidence="1">Endomembrane system</location>
        <topology evidence="1">Multi-pass membrane protein</topology>
    </subcellularLocation>
    <subcellularLocation>
        <location evidence="13">Membrane</location>
        <topology evidence="13">Multi-pass membrane protein</topology>
    </subcellularLocation>
</comment>
<keyword evidence="9" id="KW-0520">NAD</keyword>
<dbReference type="GO" id="GO:0008137">
    <property type="term" value="F:NADH dehydrogenase (ubiquinone) activity"/>
    <property type="evidence" value="ECO:0007669"/>
    <property type="project" value="InterPro"/>
</dbReference>
<evidence type="ECO:0000259" key="16">
    <source>
        <dbReference type="Pfam" id="PF00662"/>
    </source>
</evidence>
<dbReference type="Gene3D" id="1.20.5.2700">
    <property type="match status" value="1"/>
</dbReference>
<evidence type="ECO:0000313" key="19">
    <source>
        <dbReference type="Proteomes" id="UP000317557"/>
    </source>
</evidence>
<evidence type="ECO:0000256" key="3">
    <source>
        <dbReference type="ARBA" id="ARBA00022692"/>
    </source>
</evidence>
<dbReference type="GO" id="GO:0042773">
    <property type="term" value="P:ATP synthesis coupled electron transport"/>
    <property type="evidence" value="ECO:0007669"/>
    <property type="project" value="InterPro"/>
</dbReference>
<feature type="transmembrane region" description="Helical" evidence="14">
    <location>
        <begin position="6"/>
        <end position="29"/>
    </location>
</feature>
<feature type="transmembrane region" description="Helical" evidence="14">
    <location>
        <begin position="121"/>
        <end position="140"/>
    </location>
</feature>
<dbReference type="RefSeq" id="WP_142452573.1">
    <property type="nucleotide sequence ID" value="NZ_FXTP01000001.1"/>
</dbReference>
<evidence type="ECO:0000256" key="2">
    <source>
        <dbReference type="ARBA" id="ARBA00008200"/>
    </source>
</evidence>
<dbReference type="OrthoDB" id="9807568at2"/>
<dbReference type="PRINTS" id="PR01435">
    <property type="entry name" value="NPOXDRDTASE5"/>
</dbReference>
<evidence type="ECO:0000256" key="6">
    <source>
        <dbReference type="ARBA" id="ARBA00022957"/>
    </source>
</evidence>
<evidence type="ECO:0000256" key="13">
    <source>
        <dbReference type="RuleBase" id="RU000320"/>
    </source>
</evidence>
<feature type="transmembrane region" description="Helical" evidence="14">
    <location>
        <begin position="254"/>
        <end position="272"/>
    </location>
</feature>
<evidence type="ECO:0000256" key="7">
    <source>
        <dbReference type="ARBA" id="ARBA00022967"/>
    </source>
</evidence>
<dbReference type="Pfam" id="PF01010">
    <property type="entry name" value="Proton_antipo_C"/>
    <property type="match status" value="1"/>
</dbReference>
<feature type="transmembrane region" description="Helical" evidence="14">
    <location>
        <begin position="41"/>
        <end position="61"/>
    </location>
</feature>
<evidence type="ECO:0000259" key="17">
    <source>
        <dbReference type="Pfam" id="PF01010"/>
    </source>
</evidence>
<gene>
    <name evidence="18" type="ORF">SAMN06265219_10136</name>
</gene>
<dbReference type="InterPro" id="IPR018393">
    <property type="entry name" value="NADHpl_OxRdtase_5_subgr"/>
</dbReference>
<evidence type="ECO:0000256" key="12">
    <source>
        <dbReference type="ARBA" id="ARBA00048026"/>
    </source>
</evidence>
<keyword evidence="5" id="KW-0521">NADP</keyword>
<dbReference type="GO" id="GO:0048038">
    <property type="term" value="F:quinone binding"/>
    <property type="evidence" value="ECO:0007669"/>
    <property type="project" value="UniProtKB-KW"/>
</dbReference>
<evidence type="ECO:0000313" key="18">
    <source>
        <dbReference type="EMBL" id="SMO32257.1"/>
    </source>
</evidence>
<dbReference type="PANTHER" id="PTHR42829">
    <property type="entry name" value="NADH-UBIQUINONE OXIDOREDUCTASE CHAIN 5"/>
    <property type="match status" value="1"/>
</dbReference>
<feature type="transmembrane region" description="Helical" evidence="14">
    <location>
        <begin position="187"/>
        <end position="209"/>
    </location>
</feature>
<feature type="transmembrane region" description="Helical" evidence="14">
    <location>
        <begin position="398"/>
        <end position="416"/>
    </location>
</feature>
<keyword evidence="7" id="KW-1278">Translocase</keyword>
<feature type="transmembrane region" description="Helical" evidence="14">
    <location>
        <begin position="221"/>
        <end position="242"/>
    </location>
</feature>
<proteinExistence type="inferred from homology"/>
<keyword evidence="10 14" id="KW-0472">Membrane</keyword>
<evidence type="ECO:0000256" key="8">
    <source>
        <dbReference type="ARBA" id="ARBA00022989"/>
    </source>
</evidence>
<organism evidence="18 19">
    <name type="scientific">Gracilimonas mengyeensis</name>
    <dbReference type="NCBI Taxonomy" id="1302730"/>
    <lineage>
        <taxon>Bacteria</taxon>
        <taxon>Pseudomonadati</taxon>
        <taxon>Balneolota</taxon>
        <taxon>Balneolia</taxon>
        <taxon>Balneolales</taxon>
        <taxon>Balneolaceae</taxon>
        <taxon>Gracilimonas</taxon>
    </lineage>
</organism>
<keyword evidence="4" id="KW-0874">Quinone</keyword>
<dbReference type="NCBIfam" id="TIGR01974">
    <property type="entry name" value="NDH_I_L"/>
    <property type="match status" value="1"/>
</dbReference>
<dbReference type="InterPro" id="IPR003945">
    <property type="entry name" value="NU5C-like"/>
</dbReference>
<evidence type="ECO:0000256" key="9">
    <source>
        <dbReference type="ARBA" id="ARBA00023027"/>
    </source>
</evidence>
<evidence type="ECO:0000256" key="10">
    <source>
        <dbReference type="ARBA" id="ARBA00023136"/>
    </source>
</evidence>